<feature type="compositionally biased region" description="Polar residues" evidence="1">
    <location>
        <begin position="439"/>
        <end position="457"/>
    </location>
</feature>
<feature type="region of interest" description="Disordered" evidence="1">
    <location>
        <begin position="186"/>
        <end position="208"/>
    </location>
</feature>
<keyword evidence="5" id="KW-1185">Reference proteome</keyword>
<evidence type="ECO:0000256" key="3">
    <source>
        <dbReference type="SAM" id="SignalP"/>
    </source>
</evidence>
<protein>
    <submittedName>
        <fullName evidence="4">Uncharacterized protein</fullName>
    </submittedName>
</protein>
<feature type="compositionally biased region" description="Gly residues" evidence="1">
    <location>
        <begin position="308"/>
        <end position="318"/>
    </location>
</feature>
<name>A0A9P6EES1_9AGAR</name>
<keyword evidence="2" id="KW-0472">Membrane</keyword>
<sequence>MWIHKPAVLLRAVSCIGAAAFFTEVQAQAPNRVVELFARQASTSPPAPSGSIIPPPVLNFVDEDILKPVVCQPVTIEWFYTGPANTISLLATNVGVSQSSLPAAMVSTGSSSGVGGSRAAIPLITVQIAKINPFLQSYTWSKVNVPSGYYILNATMASPAFTASSNVIFIQSGSDLSCLSVTSSSFPPGSSSSPTTPNTSTSASASTSANPVLVPVGSSSSSNSTMIGAIVGSCVGAVALVALIFLIWLLYRKRRFAKANGTSTGFSFASGKSAGKSFGNYPGEHRFNGLGSFDSRQALGGRESTRSAGGGSAGGAAAGGRHRHHTSSFGTSVMNTGSEEGIGMSAEKGSLHSSKSNPNIHSNPFGDGDDSITLASLPVLNNGHAYAPSPSPNPTGFSASARESLDSTTYPPTSPITSFRNSAQFGGFGGLGGAPGLTPSHSISASNTSNHQDSVPQTPDDATANSPITGTNAASINKKANRQSLGKKRKPVPAYDASSDSISPADLSRSGSQSYSHSQSQSPPSHSQFSPVAHSPPGPSPFSPSPSPIPASNHGHGPGQSQEMYLPSASPSSTNLGHYSTRNRSAQDLNANTNVAKSELARKSSFGNNLGNGMVMDTPSKPMHYLIPDMPMPQKR</sequence>
<evidence type="ECO:0000313" key="5">
    <source>
        <dbReference type="Proteomes" id="UP000807306"/>
    </source>
</evidence>
<feature type="region of interest" description="Disordered" evidence="1">
    <location>
        <begin position="385"/>
        <end position="418"/>
    </location>
</feature>
<comment type="caution">
    <text evidence="4">The sequence shown here is derived from an EMBL/GenBank/DDBJ whole genome shotgun (WGS) entry which is preliminary data.</text>
</comment>
<evidence type="ECO:0000256" key="2">
    <source>
        <dbReference type="SAM" id="Phobius"/>
    </source>
</evidence>
<feature type="region of interest" description="Disordered" evidence="1">
    <location>
        <begin position="292"/>
        <end position="369"/>
    </location>
</feature>
<feature type="compositionally biased region" description="Basic residues" evidence="1">
    <location>
        <begin position="479"/>
        <end position="491"/>
    </location>
</feature>
<dbReference type="OrthoDB" id="3266934at2759"/>
<evidence type="ECO:0000256" key="1">
    <source>
        <dbReference type="SAM" id="MobiDB-lite"/>
    </source>
</evidence>
<dbReference type="EMBL" id="MU157861">
    <property type="protein sequence ID" value="KAF9527439.1"/>
    <property type="molecule type" value="Genomic_DNA"/>
</dbReference>
<proteinExistence type="predicted"/>
<organism evidence="4 5">
    <name type="scientific">Crepidotus variabilis</name>
    <dbReference type="NCBI Taxonomy" id="179855"/>
    <lineage>
        <taxon>Eukaryota</taxon>
        <taxon>Fungi</taxon>
        <taxon>Dikarya</taxon>
        <taxon>Basidiomycota</taxon>
        <taxon>Agaricomycotina</taxon>
        <taxon>Agaricomycetes</taxon>
        <taxon>Agaricomycetidae</taxon>
        <taxon>Agaricales</taxon>
        <taxon>Agaricineae</taxon>
        <taxon>Crepidotaceae</taxon>
        <taxon>Crepidotus</taxon>
    </lineage>
</organism>
<feature type="region of interest" description="Disordered" evidence="1">
    <location>
        <begin position="430"/>
        <end position="636"/>
    </location>
</feature>
<feature type="compositionally biased region" description="Polar residues" evidence="1">
    <location>
        <begin position="328"/>
        <end position="338"/>
    </location>
</feature>
<feature type="compositionally biased region" description="Polar residues" evidence="1">
    <location>
        <begin position="351"/>
        <end position="362"/>
    </location>
</feature>
<feature type="compositionally biased region" description="Low complexity" evidence="1">
    <location>
        <begin position="508"/>
        <end position="531"/>
    </location>
</feature>
<dbReference type="Proteomes" id="UP000807306">
    <property type="component" value="Unassembled WGS sequence"/>
</dbReference>
<feature type="compositionally biased region" description="Pro residues" evidence="1">
    <location>
        <begin position="534"/>
        <end position="549"/>
    </location>
</feature>
<feature type="compositionally biased region" description="Polar residues" evidence="1">
    <location>
        <begin position="463"/>
        <end position="475"/>
    </location>
</feature>
<keyword evidence="2" id="KW-0812">Transmembrane</keyword>
<reference evidence="4" key="1">
    <citation type="submission" date="2020-11" db="EMBL/GenBank/DDBJ databases">
        <authorList>
            <consortium name="DOE Joint Genome Institute"/>
            <person name="Ahrendt S."/>
            <person name="Riley R."/>
            <person name="Andreopoulos W."/>
            <person name="Labutti K."/>
            <person name="Pangilinan J."/>
            <person name="Ruiz-Duenas F.J."/>
            <person name="Barrasa J.M."/>
            <person name="Sanchez-Garcia M."/>
            <person name="Camarero S."/>
            <person name="Miyauchi S."/>
            <person name="Serrano A."/>
            <person name="Linde D."/>
            <person name="Babiker R."/>
            <person name="Drula E."/>
            <person name="Ayuso-Fernandez I."/>
            <person name="Pacheco R."/>
            <person name="Padilla G."/>
            <person name="Ferreira P."/>
            <person name="Barriuso J."/>
            <person name="Kellner H."/>
            <person name="Castanera R."/>
            <person name="Alfaro M."/>
            <person name="Ramirez L."/>
            <person name="Pisabarro A.G."/>
            <person name="Kuo A."/>
            <person name="Tritt A."/>
            <person name="Lipzen A."/>
            <person name="He G."/>
            <person name="Yan M."/>
            <person name="Ng V."/>
            <person name="Cullen D."/>
            <person name="Martin F."/>
            <person name="Rosso M.-N."/>
            <person name="Henrissat B."/>
            <person name="Hibbett D."/>
            <person name="Martinez A.T."/>
            <person name="Grigoriev I.V."/>
        </authorList>
    </citation>
    <scope>NUCLEOTIDE SEQUENCE</scope>
    <source>
        <strain evidence="4">CBS 506.95</strain>
    </source>
</reference>
<keyword evidence="2" id="KW-1133">Transmembrane helix</keyword>
<feature type="chain" id="PRO_5040230191" evidence="3">
    <location>
        <begin position="28"/>
        <end position="636"/>
    </location>
</feature>
<keyword evidence="3" id="KW-0732">Signal</keyword>
<gene>
    <name evidence="4" type="ORF">CPB83DRAFT_895248</name>
</gene>
<feature type="compositionally biased region" description="Low complexity" evidence="1">
    <location>
        <begin position="407"/>
        <end position="418"/>
    </location>
</feature>
<feature type="compositionally biased region" description="Polar residues" evidence="1">
    <location>
        <begin position="559"/>
        <end position="596"/>
    </location>
</feature>
<accession>A0A9P6EES1</accession>
<evidence type="ECO:0000313" key="4">
    <source>
        <dbReference type="EMBL" id="KAF9527439.1"/>
    </source>
</evidence>
<feature type="transmembrane region" description="Helical" evidence="2">
    <location>
        <begin position="226"/>
        <end position="251"/>
    </location>
</feature>
<feature type="signal peptide" evidence="3">
    <location>
        <begin position="1"/>
        <end position="27"/>
    </location>
</feature>
<dbReference type="AlphaFoldDB" id="A0A9P6EES1"/>